<evidence type="ECO:0000256" key="1">
    <source>
        <dbReference type="SAM" id="SignalP"/>
    </source>
</evidence>
<accession>A0A8S2LJL9</accession>
<dbReference type="InterPro" id="IPR013783">
    <property type="entry name" value="Ig-like_fold"/>
</dbReference>
<feature type="non-terminal residue" evidence="3">
    <location>
        <position position="181"/>
    </location>
</feature>
<feature type="chain" id="PRO_5035723519" description="Ig-like domain-containing protein" evidence="1">
    <location>
        <begin position="20"/>
        <end position="181"/>
    </location>
</feature>
<feature type="non-terminal residue" evidence="3">
    <location>
        <position position="1"/>
    </location>
</feature>
<dbReference type="Pfam" id="PF13927">
    <property type="entry name" value="Ig_3"/>
    <property type="match status" value="1"/>
</dbReference>
<dbReference type="AlphaFoldDB" id="A0A8S2LJL9"/>
<dbReference type="Proteomes" id="UP000676336">
    <property type="component" value="Unassembled WGS sequence"/>
</dbReference>
<feature type="domain" description="Ig-like" evidence="2">
    <location>
        <begin position="27"/>
        <end position="126"/>
    </location>
</feature>
<keyword evidence="1" id="KW-0732">Signal</keyword>
<sequence length="181" mass="20706">MKIIICFFIFFGIYQQAFCAIHYPIGPSFVSTITTKQKLYYNNKGIRLDCSAIGNPSPILTWFRMNGSDEQSWIHVQSSEFIDVYDNGSLFIRPFREYFKPIHAGSFICRAENAVGSIQTLPVQIKPQIYDTYEVEVKNPFGYEQSSVIVSCEISPPSASSYVNVIGWLEKYNNQIIQLDL</sequence>
<dbReference type="PROSITE" id="PS50835">
    <property type="entry name" value="IG_LIKE"/>
    <property type="match status" value="1"/>
</dbReference>
<dbReference type="SUPFAM" id="SSF48726">
    <property type="entry name" value="Immunoglobulin"/>
    <property type="match status" value="1"/>
</dbReference>
<evidence type="ECO:0000259" key="2">
    <source>
        <dbReference type="PROSITE" id="PS50835"/>
    </source>
</evidence>
<feature type="signal peptide" evidence="1">
    <location>
        <begin position="1"/>
        <end position="19"/>
    </location>
</feature>
<evidence type="ECO:0000313" key="3">
    <source>
        <dbReference type="EMBL" id="CAF3894379.1"/>
    </source>
</evidence>
<dbReference type="Gene3D" id="2.60.40.10">
    <property type="entry name" value="Immunoglobulins"/>
    <property type="match status" value="1"/>
</dbReference>
<evidence type="ECO:0000313" key="4">
    <source>
        <dbReference type="Proteomes" id="UP000676336"/>
    </source>
</evidence>
<dbReference type="InterPro" id="IPR007110">
    <property type="entry name" value="Ig-like_dom"/>
</dbReference>
<organism evidence="3 4">
    <name type="scientific">Rotaria magnacalcarata</name>
    <dbReference type="NCBI Taxonomy" id="392030"/>
    <lineage>
        <taxon>Eukaryota</taxon>
        <taxon>Metazoa</taxon>
        <taxon>Spiralia</taxon>
        <taxon>Gnathifera</taxon>
        <taxon>Rotifera</taxon>
        <taxon>Eurotatoria</taxon>
        <taxon>Bdelloidea</taxon>
        <taxon>Philodinida</taxon>
        <taxon>Philodinidae</taxon>
        <taxon>Rotaria</taxon>
    </lineage>
</organism>
<dbReference type="EMBL" id="CAJOBI010001684">
    <property type="protein sequence ID" value="CAF3894379.1"/>
    <property type="molecule type" value="Genomic_DNA"/>
</dbReference>
<gene>
    <name evidence="3" type="ORF">SMN809_LOCUS6294</name>
</gene>
<name>A0A8S2LJL9_9BILA</name>
<protein>
    <recommendedName>
        <fullName evidence="2">Ig-like domain-containing protein</fullName>
    </recommendedName>
</protein>
<comment type="caution">
    <text evidence="3">The sequence shown here is derived from an EMBL/GenBank/DDBJ whole genome shotgun (WGS) entry which is preliminary data.</text>
</comment>
<proteinExistence type="predicted"/>
<reference evidence="3" key="1">
    <citation type="submission" date="2021-02" db="EMBL/GenBank/DDBJ databases">
        <authorList>
            <person name="Nowell W R."/>
        </authorList>
    </citation>
    <scope>NUCLEOTIDE SEQUENCE</scope>
</reference>
<dbReference type="InterPro" id="IPR036179">
    <property type="entry name" value="Ig-like_dom_sf"/>
</dbReference>